<organism evidence="1 2">
    <name type="scientific">Lithospermum erythrorhizon</name>
    <name type="common">Purple gromwell</name>
    <name type="synonym">Lithospermum officinale var. erythrorhizon</name>
    <dbReference type="NCBI Taxonomy" id="34254"/>
    <lineage>
        <taxon>Eukaryota</taxon>
        <taxon>Viridiplantae</taxon>
        <taxon>Streptophyta</taxon>
        <taxon>Embryophyta</taxon>
        <taxon>Tracheophyta</taxon>
        <taxon>Spermatophyta</taxon>
        <taxon>Magnoliopsida</taxon>
        <taxon>eudicotyledons</taxon>
        <taxon>Gunneridae</taxon>
        <taxon>Pentapetalae</taxon>
        <taxon>asterids</taxon>
        <taxon>lamiids</taxon>
        <taxon>Boraginales</taxon>
        <taxon>Boraginaceae</taxon>
        <taxon>Boraginoideae</taxon>
        <taxon>Lithospermeae</taxon>
        <taxon>Lithospermum</taxon>
    </lineage>
</organism>
<comment type="caution">
    <text evidence="1">The sequence shown here is derived from an EMBL/GenBank/DDBJ whole genome shotgun (WGS) entry which is preliminary data.</text>
</comment>
<evidence type="ECO:0008006" key="3">
    <source>
        <dbReference type="Google" id="ProtNLM"/>
    </source>
</evidence>
<gene>
    <name evidence="1" type="ORF">LIER_29113</name>
</gene>
<dbReference type="AlphaFoldDB" id="A0AAV3RJT2"/>
<dbReference type="Proteomes" id="UP001454036">
    <property type="component" value="Unassembled WGS sequence"/>
</dbReference>
<name>A0AAV3RJT2_LITER</name>
<sequence>MNVHNAFLHGDLSEEVYMRLPPRFGKGHPVALKKYDFIQSYADYSLFTMRLNGVQLHVLVYVDNPIRE</sequence>
<proteinExistence type="predicted"/>
<evidence type="ECO:0000313" key="2">
    <source>
        <dbReference type="Proteomes" id="UP001454036"/>
    </source>
</evidence>
<reference evidence="1 2" key="1">
    <citation type="submission" date="2024-01" db="EMBL/GenBank/DDBJ databases">
        <title>The complete chloroplast genome sequence of Lithospermum erythrorhizon: insights into the phylogenetic relationship among Boraginaceae species and the maternal lineages of purple gromwells.</title>
        <authorList>
            <person name="Okada T."/>
            <person name="Watanabe K."/>
        </authorList>
    </citation>
    <scope>NUCLEOTIDE SEQUENCE [LARGE SCALE GENOMIC DNA]</scope>
</reference>
<evidence type="ECO:0000313" key="1">
    <source>
        <dbReference type="EMBL" id="GAA0176051.1"/>
    </source>
</evidence>
<keyword evidence="2" id="KW-1185">Reference proteome</keyword>
<accession>A0AAV3RJT2</accession>
<protein>
    <recommendedName>
        <fullName evidence="3">Reverse transcriptase Ty1/copia-type domain-containing protein</fullName>
    </recommendedName>
</protein>
<dbReference type="EMBL" id="BAABME010009915">
    <property type="protein sequence ID" value="GAA0176051.1"/>
    <property type="molecule type" value="Genomic_DNA"/>
</dbReference>